<evidence type="ECO:0000313" key="2">
    <source>
        <dbReference type="Proteomes" id="UP001055879"/>
    </source>
</evidence>
<protein>
    <submittedName>
        <fullName evidence="1">Uncharacterized protein</fullName>
    </submittedName>
</protein>
<accession>A0ACB9CP80</accession>
<dbReference type="EMBL" id="CM042050">
    <property type="protein sequence ID" value="KAI3736104.1"/>
    <property type="molecule type" value="Genomic_DNA"/>
</dbReference>
<gene>
    <name evidence="1" type="ORF">L6452_15637</name>
</gene>
<comment type="caution">
    <text evidence="1">The sequence shown here is derived from an EMBL/GenBank/DDBJ whole genome shotgun (WGS) entry which is preliminary data.</text>
</comment>
<reference evidence="1 2" key="2">
    <citation type="journal article" date="2022" name="Mol. Ecol. Resour.">
        <title>The genomes of chicory, endive, great burdock and yacon provide insights into Asteraceae paleo-polyploidization history and plant inulin production.</title>
        <authorList>
            <person name="Fan W."/>
            <person name="Wang S."/>
            <person name="Wang H."/>
            <person name="Wang A."/>
            <person name="Jiang F."/>
            <person name="Liu H."/>
            <person name="Zhao H."/>
            <person name="Xu D."/>
            <person name="Zhang Y."/>
        </authorList>
    </citation>
    <scope>NUCLEOTIDE SEQUENCE [LARGE SCALE GENOMIC DNA]</scope>
    <source>
        <strain evidence="2">cv. Niubang</strain>
    </source>
</reference>
<proteinExistence type="predicted"/>
<reference evidence="2" key="1">
    <citation type="journal article" date="2022" name="Mol. Ecol. Resour.">
        <title>The genomes of chicory, endive, great burdock and yacon provide insights into Asteraceae palaeo-polyploidization history and plant inulin production.</title>
        <authorList>
            <person name="Fan W."/>
            <person name="Wang S."/>
            <person name="Wang H."/>
            <person name="Wang A."/>
            <person name="Jiang F."/>
            <person name="Liu H."/>
            <person name="Zhao H."/>
            <person name="Xu D."/>
            <person name="Zhang Y."/>
        </authorList>
    </citation>
    <scope>NUCLEOTIDE SEQUENCE [LARGE SCALE GENOMIC DNA]</scope>
    <source>
        <strain evidence="2">cv. Niubang</strain>
    </source>
</reference>
<name>A0ACB9CP80_ARCLA</name>
<dbReference type="Proteomes" id="UP001055879">
    <property type="component" value="Linkage Group LG04"/>
</dbReference>
<evidence type="ECO:0000313" key="1">
    <source>
        <dbReference type="EMBL" id="KAI3736104.1"/>
    </source>
</evidence>
<sequence length="470" mass="54176">MVGQNQLSVVVFSTVSVRRSSRSPPTLEYSTPGLVWISNRFAPEPVRRSSRTPSYATITQIFAREVRHSRSSHLPSSERQITTPSRKFKPTTKKKRYIQRGREDGHNRLVADYFSDQPVFPPNIFRRRFRMNKELFNRIVASLPNHSDYFKCKDDALGNKGLSPLHKCTAAIRQLAYGLSADQNDEYVRIGETTSIECLKKFCRGIIEIFGPVYLRRPNAEDVERILHLHKEHHGFPGMLGSIDCMHWAWKNCPVAWQGQFTRGDHGVPTIMLEAVAYQDLWIWHAFFGVAGSNIDINVLNQSTLFNDVLQGYSPEIKFTVNGTDYTKGYYLADGIYPEWATIVKSFSCPQDLKRKKFKEMQEAARKDVERAFGVLQSRWAIIRGPSRFWHTSTMNDIIYACIIMHNMIVENEGNAISVWSDDDGDPPTRVRNGSVEAFNRYIQRSAEVRDKLIHNQLRSDLVEHIWERD</sequence>
<keyword evidence="2" id="KW-1185">Reference proteome</keyword>
<organism evidence="1 2">
    <name type="scientific">Arctium lappa</name>
    <name type="common">Greater burdock</name>
    <name type="synonym">Lappa major</name>
    <dbReference type="NCBI Taxonomy" id="4217"/>
    <lineage>
        <taxon>Eukaryota</taxon>
        <taxon>Viridiplantae</taxon>
        <taxon>Streptophyta</taxon>
        <taxon>Embryophyta</taxon>
        <taxon>Tracheophyta</taxon>
        <taxon>Spermatophyta</taxon>
        <taxon>Magnoliopsida</taxon>
        <taxon>eudicotyledons</taxon>
        <taxon>Gunneridae</taxon>
        <taxon>Pentapetalae</taxon>
        <taxon>asterids</taxon>
        <taxon>campanulids</taxon>
        <taxon>Asterales</taxon>
        <taxon>Asteraceae</taxon>
        <taxon>Carduoideae</taxon>
        <taxon>Cardueae</taxon>
        <taxon>Arctiinae</taxon>
        <taxon>Arctium</taxon>
    </lineage>
</organism>